<dbReference type="STRING" id="1328760.A0A161TFH6"/>
<sequence>MATAENDNESDTPTRQNSPDSSRTRTRSLSAAKMKSQPFQRNAATASSTWRESILYDAVAGRVTSDRFVNANALPPSSRDVVTSSKLSVPPEEVLFRRKNAPTRYAENDIYFAASSALDGSLHEGDSSHGGLPSSDLLKAIHSYTADYYDRDRTGGGKALADWKSMDETALLAMGILLEEAAKASLGDAGDLVFVEGEEDADAMRRLQEEEEEKEEKKRRAEEEHATEEAVAHGSGKGNKKRKRTQETKKKEKRRKRSAPSESTRDPFSGADSD</sequence>
<feature type="compositionally biased region" description="Basic and acidic residues" evidence="1">
    <location>
        <begin position="215"/>
        <end position="231"/>
    </location>
</feature>
<feature type="region of interest" description="Disordered" evidence="1">
    <location>
        <begin position="203"/>
        <end position="274"/>
    </location>
</feature>
<dbReference type="InterPro" id="IPR022793">
    <property type="entry name" value="Rrn10"/>
</dbReference>
<evidence type="ECO:0000313" key="2">
    <source>
        <dbReference type="EMBL" id="KZF24787.1"/>
    </source>
</evidence>
<dbReference type="GO" id="GO:0006360">
    <property type="term" value="P:transcription by RNA polymerase I"/>
    <property type="evidence" value="ECO:0007669"/>
    <property type="project" value="InterPro"/>
</dbReference>
<keyword evidence="3" id="KW-1185">Reference proteome</keyword>
<proteinExistence type="predicted"/>
<evidence type="ECO:0000256" key="1">
    <source>
        <dbReference type="SAM" id="MobiDB-lite"/>
    </source>
</evidence>
<dbReference type="RefSeq" id="XP_018190342.1">
    <property type="nucleotide sequence ID" value="XM_018332254.1"/>
</dbReference>
<dbReference type="GeneID" id="28897391"/>
<dbReference type="InParanoid" id="A0A161TFH6"/>
<protein>
    <submittedName>
        <fullName evidence="2">Uncharacterized protein</fullName>
    </submittedName>
</protein>
<accession>A0A161TFH6</accession>
<feature type="compositionally biased region" description="Polar residues" evidence="1">
    <location>
        <begin position="11"/>
        <end position="20"/>
    </location>
</feature>
<dbReference type="OMA" id="DIYFAAS"/>
<dbReference type="PANTHER" id="PTHR28054">
    <property type="entry name" value="RNA POLYMERASE I-SPECIFIC TRANSCRIPTION INITIATION FACTOR RRN10"/>
    <property type="match status" value="1"/>
</dbReference>
<dbReference type="PANTHER" id="PTHR28054:SF1">
    <property type="entry name" value="RNA POLYMERASE I-SPECIFIC TRANSCRIPTION INITIATION FACTOR RRN10"/>
    <property type="match status" value="1"/>
</dbReference>
<gene>
    <name evidence="2" type="ORF">L228DRAFT_245802</name>
</gene>
<feature type="compositionally biased region" description="Polar residues" evidence="1">
    <location>
        <begin position="37"/>
        <end position="47"/>
    </location>
</feature>
<reference evidence="2 3" key="1">
    <citation type="journal article" date="2016" name="Fungal Biol.">
        <title>The genome of Xylona heveae provides a window into fungal endophytism.</title>
        <authorList>
            <person name="Gazis R."/>
            <person name="Kuo A."/>
            <person name="Riley R."/>
            <person name="LaButti K."/>
            <person name="Lipzen A."/>
            <person name="Lin J."/>
            <person name="Amirebrahimi M."/>
            <person name="Hesse C.N."/>
            <person name="Spatafora J.W."/>
            <person name="Henrissat B."/>
            <person name="Hainaut M."/>
            <person name="Grigoriev I.V."/>
            <person name="Hibbett D.S."/>
        </authorList>
    </citation>
    <scope>NUCLEOTIDE SEQUENCE [LARGE SCALE GENOMIC DNA]</scope>
    <source>
        <strain evidence="2 3">TC161</strain>
    </source>
</reference>
<feature type="compositionally biased region" description="Acidic residues" evidence="1">
    <location>
        <begin position="1"/>
        <end position="10"/>
    </location>
</feature>
<dbReference type="Proteomes" id="UP000076632">
    <property type="component" value="Unassembled WGS sequence"/>
</dbReference>
<evidence type="ECO:0000313" key="3">
    <source>
        <dbReference type="Proteomes" id="UP000076632"/>
    </source>
</evidence>
<dbReference type="EMBL" id="KV407456">
    <property type="protein sequence ID" value="KZF24787.1"/>
    <property type="molecule type" value="Genomic_DNA"/>
</dbReference>
<name>A0A161TFH6_XYLHT</name>
<feature type="region of interest" description="Disordered" evidence="1">
    <location>
        <begin position="1"/>
        <end position="47"/>
    </location>
</feature>
<dbReference type="OrthoDB" id="2565191at2759"/>
<dbReference type="AlphaFoldDB" id="A0A161TFH6"/>
<organism evidence="2 3">
    <name type="scientific">Xylona heveae (strain CBS 132557 / TC161)</name>
    <dbReference type="NCBI Taxonomy" id="1328760"/>
    <lineage>
        <taxon>Eukaryota</taxon>
        <taxon>Fungi</taxon>
        <taxon>Dikarya</taxon>
        <taxon>Ascomycota</taxon>
        <taxon>Pezizomycotina</taxon>
        <taxon>Xylonomycetes</taxon>
        <taxon>Xylonales</taxon>
        <taxon>Xylonaceae</taxon>
        <taxon>Xylona</taxon>
    </lineage>
</organism>